<comment type="similarity">
    <text evidence="8">Belongs to the MntP (TC 9.B.29) family.</text>
</comment>
<feature type="signal peptide" evidence="9">
    <location>
        <begin position="1"/>
        <end position="19"/>
    </location>
</feature>
<name>A0A4S2HCM1_9PROT</name>
<feature type="transmembrane region" description="Helical" evidence="8">
    <location>
        <begin position="164"/>
        <end position="181"/>
    </location>
</feature>
<accession>A0A4S2HCM1</accession>
<dbReference type="PANTHER" id="PTHR35529">
    <property type="entry name" value="MANGANESE EFFLUX PUMP MNTP-RELATED"/>
    <property type="match status" value="1"/>
</dbReference>
<keyword evidence="1 8" id="KW-0813">Transport</keyword>
<evidence type="ECO:0000313" key="10">
    <source>
        <dbReference type="EMBL" id="TGY93800.1"/>
    </source>
</evidence>
<keyword evidence="7 8" id="KW-0464">Manganese</keyword>
<proteinExistence type="inferred from homology"/>
<evidence type="ECO:0000256" key="6">
    <source>
        <dbReference type="ARBA" id="ARBA00023136"/>
    </source>
</evidence>
<feature type="chain" id="PRO_5020826013" description="Putative manganese efflux pump MntP" evidence="9">
    <location>
        <begin position="20"/>
        <end position="187"/>
    </location>
</feature>
<sequence length="187" mass="18855">MSVLTLSLTAISLSTDAFAAALARGSKEVRPRALTAVRVGAVFGGAEGLMALAGWMAARTFAPVITALDHWIALVLLCFIGVRMIREGLASDAEPDEAGPPPGFATTILTALGTSVDSAAVGVALGLSGASAYAALVIGLASFSLSTIGYLIGPYAREALGKKAEILGGLVLIAIGVSIFVDHTWGG</sequence>
<organism evidence="10 11">
    <name type="scientific">Marinicauda pacifica</name>
    <dbReference type="NCBI Taxonomy" id="1133559"/>
    <lineage>
        <taxon>Bacteria</taxon>
        <taxon>Pseudomonadati</taxon>
        <taxon>Pseudomonadota</taxon>
        <taxon>Alphaproteobacteria</taxon>
        <taxon>Maricaulales</taxon>
        <taxon>Maricaulaceae</taxon>
        <taxon>Marinicauda</taxon>
    </lineage>
</organism>
<dbReference type="OrthoDB" id="9811590at2"/>
<keyword evidence="4 8" id="KW-1133">Transmembrane helix</keyword>
<dbReference type="GO" id="GO:0005384">
    <property type="term" value="F:manganese ion transmembrane transporter activity"/>
    <property type="evidence" value="ECO:0007669"/>
    <property type="project" value="UniProtKB-UniRule"/>
</dbReference>
<feature type="transmembrane region" description="Helical" evidence="8">
    <location>
        <begin position="35"/>
        <end position="55"/>
    </location>
</feature>
<dbReference type="HAMAP" id="MF_01521">
    <property type="entry name" value="MntP_pump"/>
    <property type="match status" value="1"/>
</dbReference>
<evidence type="ECO:0000256" key="5">
    <source>
        <dbReference type="ARBA" id="ARBA00023065"/>
    </source>
</evidence>
<dbReference type="InterPro" id="IPR022929">
    <property type="entry name" value="Put_MntP"/>
</dbReference>
<keyword evidence="3 8" id="KW-0812">Transmembrane</keyword>
<evidence type="ECO:0000256" key="3">
    <source>
        <dbReference type="ARBA" id="ARBA00022692"/>
    </source>
</evidence>
<gene>
    <name evidence="8" type="primary">mntP</name>
    <name evidence="10" type="ORF">E5162_00455</name>
</gene>
<keyword evidence="2 8" id="KW-1003">Cell membrane</keyword>
<comment type="subcellular location">
    <subcellularLocation>
        <location evidence="8">Cell membrane</location>
        <topology evidence="8">Multi-pass membrane protein</topology>
    </subcellularLocation>
</comment>
<feature type="transmembrane region" description="Helical" evidence="8">
    <location>
        <begin position="132"/>
        <end position="152"/>
    </location>
</feature>
<keyword evidence="9" id="KW-0732">Signal</keyword>
<evidence type="ECO:0000256" key="4">
    <source>
        <dbReference type="ARBA" id="ARBA00022989"/>
    </source>
</evidence>
<keyword evidence="11" id="KW-1185">Reference proteome</keyword>
<dbReference type="RefSeq" id="WP_135942994.1">
    <property type="nucleotide sequence ID" value="NZ_BMEI01000001.1"/>
</dbReference>
<comment type="caution">
    <text evidence="10">The sequence shown here is derived from an EMBL/GenBank/DDBJ whole genome shotgun (WGS) entry which is preliminary data.</text>
</comment>
<evidence type="ECO:0000256" key="1">
    <source>
        <dbReference type="ARBA" id="ARBA00022448"/>
    </source>
</evidence>
<reference evidence="10 11" key="1">
    <citation type="journal article" date="2013" name="Int. J. Syst. Evol. Microbiol.">
        <title>Marinicauda pacifica gen. nov., sp. nov., a prosthecate alphaproteobacterium of the family Hyphomonadaceae isolated from deep seawater.</title>
        <authorList>
            <person name="Zhang X.Y."/>
            <person name="Li G.W."/>
            <person name="Wang C.S."/>
            <person name="Zhang Y.J."/>
            <person name="Xu X.W."/>
            <person name="Li H."/>
            <person name="Liu A."/>
            <person name="Liu C."/>
            <person name="Xie B.B."/>
            <person name="Qin Q.L."/>
            <person name="Xu Z."/>
            <person name="Chen X.L."/>
            <person name="Zhou B.C."/>
            <person name="Zhang Y.Z."/>
        </authorList>
    </citation>
    <scope>NUCLEOTIDE SEQUENCE [LARGE SCALE GENOMIC DNA]</scope>
    <source>
        <strain evidence="10 11">P-1 km-3</strain>
    </source>
</reference>
<keyword evidence="6 8" id="KW-0472">Membrane</keyword>
<evidence type="ECO:0000256" key="7">
    <source>
        <dbReference type="ARBA" id="ARBA00023211"/>
    </source>
</evidence>
<evidence type="ECO:0000256" key="8">
    <source>
        <dbReference type="HAMAP-Rule" id="MF_01521"/>
    </source>
</evidence>
<evidence type="ECO:0000313" key="11">
    <source>
        <dbReference type="Proteomes" id="UP000305451"/>
    </source>
</evidence>
<dbReference type="GO" id="GO:0005886">
    <property type="term" value="C:plasma membrane"/>
    <property type="evidence" value="ECO:0007669"/>
    <property type="project" value="UniProtKB-SubCell"/>
</dbReference>
<dbReference type="EMBL" id="SRXV01000001">
    <property type="protein sequence ID" value="TGY93800.1"/>
    <property type="molecule type" value="Genomic_DNA"/>
</dbReference>
<feature type="transmembrane region" description="Helical" evidence="8">
    <location>
        <begin position="67"/>
        <end position="85"/>
    </location>
</feature>
<dbReference type="Proteomes" id="UP000305451">
    <property type="component" value="Unassembled WGS sequence"/>
</dbReference>
<comment type="caution">
    <text evidence="8">Lacks conserved residue(s) required for the propagation of feature annotation.</text>
</comment>
<dbReference type="AlphaFoldDB" id="A0A4S2HCM1"/>
<protein>
    <recommendedName>
        <fullName evidence="8">Putative manganese efflux pump MntP</fullName>
    </recommendedName>
</protein>
<evidence type="ECO:0000256" key="9">
    <source>
        <dbReference type="SAM" id="SignalP"/>
    </source>
</evidence>
<dbReference type="Pfam" id="PF02659">
    <property type="entry name" value="Mntp"/>
    <property type="match status" value="1"/>
</dbReference>
<keyword evidence="5 8" id="KW-0406">Ion transport</keyword>
<dbReference type="InterPro" id="IPR003810">
    <property type="entry name" value="Mntp/YtaF"/>
</dbReference>
<evidence type="ECO:0000256" key="2">
    <source>
        <dbReference type="ARBA" id="ARBA00022475"/>
    </source>
</evidence>
<dbReference type="PANTHER" id="PTHR35529:SF1">
    <property type="entry name" value="MANGANESE EFFLUX PUMP MNTP-RELATED"/>
    <property type="match status" value="1"/>
</dbReference>
<comment type="function">
    <text evidence="8">Probably functions as a manganese efflux pump.</text>
</comment>